<name>A0AAD8APW1_BIOPF</name>
<gene>
    <name evidence="1" type="ORF">Bpfe_030377</name>
</gene>
<proteinExistence type="predicted"/>
<comment type="caution">
    <text evidence="1">The sequence shown here is derived from an EMBL/GenBank/DDBJ whole genome shotgun (WGS) entry which is preliminary data.</text>
</comment>
<dbReference type="EMBL" id="JASAOG010000344">
    <property type="protein sequence ID" value="KAK0040199.1"/>
    <property type="molecule type" value="Genomic_DNA"/>
</dbReference>
<evidence type="ECO:0000313" key="2">
    <source>
        <dbReference type="Proteomes" id="UP001233172"/>
    </source>
</evidence>
<reference evidence="1" key="2">
    <citation type="submission" date="2023-04" db="EMBL/GenBank/DDBJ databases">
        <authorList>
            <person name="Bu L."/>
            <person name="Lu L."/>
            <person name="Laidemitt M.R."/>
            <person name="Zhang S.M."/>
            <person name="Mutuku M."/>
            <person name="Mkoji G."/>
            <person name="Steinauer M."/>
            <person name="Loker E.S."/>
        </authorList>
    </citation>
    <scope>NUCLEOTIDE SEQUENCE</scope>
    <source>
        <strain evidence="1">KasaAsao</strain>
        <tissue evidence="1">Whole Snail</tissue>
    </source>
</reference>
<dbReference type="AlphaFoldDB" id="A0AAD8APW1"/>
<evidence type="ECO:0000313" key="1">
    <source>
        <dbReference type="EMBL" id="KAK0040199.1"/>
    </source>
</evidence>
<keyword evidence="2" id="KW-1185">Reference proteome</keyword>
<reference evidence="1" key="1">
    <citation type="journal article" date="2023" name="PLoS Negl. Trop. Dis.">
        <title>A genome sequence for Biomphalaria pfeifferi, the major vector snail for the human-infecting parasite Schistosoma mansoni.</title>
        <authorList>
            <person name="Bu L."/>
            <person name="Lu L."/>
            <person name="Laidemitt M.R."/>
            <person name="Zhang S.M."/>
            <person name="Mutuku M."/>
            <person name="Mkoji G."/>
            <person name="Steinauer M."/>
            <person name="Loker E.S."/>
        </authorList>
    </citation>
    <scope>NUCLEOTIDE SEQUENCE</scope>
    <source>
        <strain evidence="1">KasaAsao</strain>
    </source>
</reference>
<protein>
    <submittedName>
        <fullName evidence="1">Uncharacterized protein</fullName>
    </submittedName>
</protein>
<dbReference type="Proteomes" id="UP001233172">
    <property type="component" value="Unassembled WGS sequence"/>
</dbReference>
<accession>A0AAD8APW1</accession>
<organism evidence="1 2">
    <name type="scientific">Biomphalaria pfeifferi</name>
    <name type="common">Bloodfluke planorb</name>
    <name type="synonym">Freshwater snail</name>
    <dbReference type="NCBI Taxonomy" id="112525"/>
    <lineage>
        <taxon>Eukaryota</taxon>
        <taxon>Metazoa</taxon>
        <taxon>Spiralia</taxon>
        <taxon>Lophotrochozoa</taxon>
        <taxon>Mollusca</taxon>
        <taxon>Gastropoda</taxon>
        <taxon>Heterobranchia</taxon>
        <taxon>Euthyneura</taxon>
        <taxon>Panpulmonata</taxon>
        <taxon>Hygrophila</taxon>
        <taxon>Lymnaeoidea</taxon>
        <taxon>Planorbidae</taxon>
        <taxon>Biomphalaria</taxon>
    </lineage>
</organism>
<sequence length="104" mass="11018">MTATRGLVDVQLLSGGHSGACRCSTAVWRPLWGLQRVSCCLAAILAYRKLTVALRPLGLVKDQLLSDGHSESQLLSGGQSGLAKGQLLSDIALFPLFNGQNVLQ</sequence>